<name>A0ACC6URZ8_STRAO</name>
<accession>A0ACC6URZ8</accession>
<gene>
    <name evidence="1" type="ORF">RKD21_004482</name>
</gene>
<keyword evidence="2" id="KW-1185">Reference proteome</keyword>
<dbReference type="Proteomes" id="UP001565447">
    <property type="component" value="Unassembled WGS sequence"/>
</dbReference>
<evidence type="ECO:0000313" key="1">
    <source>
        <dbReference type="EMBL" id="MEY9814225.1"/>
    </source>
</evidence>
<protein>
    <submittedName>
        <fullName evidence="1">Uncharacterized protein</fullName>
    </submittedName>
</protein>
<sequence length="122" mass="12106">MAIMPLARGTPVVPDQLALGEQGGLLGVEEVGQQMHADAVEAAGELGAGDQGEALGQRRERIGVAARGVVVGEGHDVESGRGGLADQLGRGVRAVGRGGVGVQVDAHDAVLQAGRTDGDAPG</sequence>
<dbReference type="EMBL" id="JBGCBD010000002">
    <property type="protein sequence ID" value="MEY9814225.1"/>
    <property type="molecule type" value="Genomic_DNA"/>
</dbReference>
<evidence type="ECO:0000313" key="2">
    <source>
        <dbReference type="Proteomes" id="UP001565447"/>
    </source>
</evidence>
<reference evidence="1" key="1">
    <citation type="submission" date="2024-07" db="EMBL/GenBank/DDBJ databases">
        <title>Genome sequencing of plant associated microbes to promote plant fitness in Sorghum bicolor and Oryza sativa.</title>
        <authorList>
            <person name="Coleman-Derr D."/>
        </authorList>
    </citation>
    <scope>NUCLEOTIDE SEQUENCE</scope>
    <source>
        <strain evidence="1">SAI-173</strain>
    </source>
</reference>
<proteinExistence type="predicted"/>
<comment type="caution">
    <text evidence="1">The sequence shown here is derived from an EMBL/GenBank/DDBJ whole genome shotgun (WGS) entry which is preliminary data.</text>
</comment>
<organism evidence="1 2">
    <name type="scientific">Streptomyces albogriseolus</name>
    <dbReference type="NCBI Taxonomy" id="1887"/>
    <lineage>
        <taxon>Bacteria</taxon>
        <taxon>Bacillati</taxon>
        <taxon>Actinomycetota</taxon>
        <taxon>Actinomycetes</taxon>
        <taxon>Kitasatosporales</taxon>
        <taxon>Streptomycetaceae</taxon>
        <taxon>Streptomyces</taxon>
        <taxon>Streptomyces albogriseolus group</taxon>
    </lineage>
</organism>